<proteinExistence type="predicted"/>
<evidence type="ECO:0000259" key="1">
    <source>
        <dbReference type="Pfam" id="PF13556"/>
    </source>
</evidence>
<evidence type="ECO:0000313" key="3">
    <source>
        <dbReference type="Proteomes" id="UP001519345"/>
    </source>
</evidence>
<dbReference type="PANTHER" id="PTHR33744:SF15">
    <property type="entry name" value="CARBOHYDRATE DIACID REGULATOR"/>
    <property type="match status" value="1"/>
</dbReference>
<dbReference type="Gene3D" id="1.10.10.2840">
    <property type="entry name" value="PucR C-terminal helix-turn-helix domain"/>
    <property type="match status" value="1"/>
</dbReference>
<protein>
    <submittedName>
        <fullName evidence="2">Uncharacterized protein YodC (DUF2158 family)</fullName>
    </submittedName>
</protein>
<dbReference type="Proteomes" id="UP001519345">
    <property type="component" value="Unassembled WGS sequence"/>
</dbReference>
<evidence type="ECO:0000313" key="2">
    <source>
        <dbReference type="EMBL" id="MBP1968965.1"/>
    </source>
</evidence>
<gene>
    <name evidence="2" type="ORF">J2Z83_001068</name>
</gene>
<dbReference type="InterPro" id="IPR042070">
    <property type="entry name" value="PucR_C-HTH_sf"/>
</dbReference>
<sequence length="295" mass="34323">MLKKLKKAFPSMIVYGDDYDRLTNYKWFNVEENKIIGIDENELTERDTSILAAFLSPYNINFPLQTEDEKIWKKRIKNGSDNKTVTPYRFVYFSIKKNQIDPKSFKEALDVFFTTPVPIIWENETEGVIIEEKTLHEDDAISYEQIIDVLMSDLYVKINFLVGPYFDNLENIDQYYISFVKSGNTAFTYSDKSVITYIDAFASIVVDQAGARLRNEMITIVLRELAADDELLHTVKTFIECNLNVSLAAKELYMHRNSLQYRLDKFIDKTGVDIRQFNQAMVVYLALLANMHKSL</sequence>
<dbReference type="RefSeq" id="WP_209462187.1">
    <property type="nucleotide sequence ID" value="NZ_CP110224.1"/>
</dbReference>
<keyword evidence="3" id="KW-1185">Reference proteome</keyword>
<reference evidence="2 3" key="1">
    <citation type="submission" date="2021-03" db="EMBL/GenBank/DDBJ databases">
        <title>Genomic Encyclopedia of Type Strains, Phase IV (KMG-IV): sequencing the most valuable type-strain genomes for metagenomic binning, comparative biology and taxonomic classification.</title>
        <authorList>
            <person name="Goeker M."/>
        </authorList>
    </citation>
    <scope>NUCLEOTIDE SEQUENCE [LARGE SCALE GENOMIC DNA]</scope>
    <source>
        <strain evidence="2 3">DSM 25609</strain>
    </source>
</reference>
<dbReference type="PANTHER" id="PTHR33744">
    <property type="entry name" value="CARBOHYDRATE DIACID REGULATOR"/>
    <property type="match status" value="1"/>
</dbReference>
<dbReference type="InterPro" id="IPR025736">
    <property type="entry name" value="PucR_C-HTH_dom"/>
</dbReference>
<organism evidence="2 3">
    <name type="scientific">Virgibacillus natechei</name>
    <dbReference type="NCBI Taxonomy" id="1216297"/>
    <lineage>
        <taxon>Bacteria</taxon>
        <taxon>Bacillati</taxon>
        <taxon>Bacillota</taxon>
        <taxon>Bacilli</taxon>
        <taxon>Bacillales</taxon>
        <taxon>Bacillaceae</taxon>
        <taxon>Virgibacillus</taxon>
    </lineage>
</organism>
<dbReference type="EMBL" id="JAGGKX010000004">
    <property type="protein sequence ID" value="MBP1968965.1"/>
    <property type="molecule type" value="Genomic_DNA"/>
</dbReference>
<name>A0ABS4IDE8_9BACI</name>
<accession>A0ABS4IDE8</accession>
<dbReference type="InterPro" id="IPR009057">
    <property type="entry name" value="Homeodomain-like_sf"/>
</dbReference>
<comment type="caution">
    <text evidence="2">The sequence shown here is derived from an EMBL/GenBank/DDBJ whole genome shotgun (WGS) entry which is preliminary data.</text>
</comment>
<dbReference type="Pfam" id="PF13556">
    <property type="entry name" value="HTH_30"/>
    <property type="match status" value="1"/>
</dbReference>
<feature type="domain" description="PucR C-terminal helix-turn-helix" evidence="1">
    <location>
        <begin position="231"/>
        <end position="289"/>
    </location>
</feature>
<dbReference type="InterPro" id="IPR051448">
    <property type="entry name" value="CdaR-like_regulators"/>
</dbReference>
<dbReference type="SUPFAM" id="SSF46689">
    <property type="entry name" value="Homeodomain-like"/>
    <property type="match status" value="1"/>
</dbReference>